<dbReference type="FunFam" id="1.10.287.130:FF:000001">
    <property type="entry name" value="Two-component sensor histidine kinase"/>
    <property type="match status" value="1"/>
</dbReference>
<evidence type="ECO:0000256" key="5">
    <source>
        <dbReference type="ARBA" id="ARBA00022777"/>
    </source>
</evidence>
<sequence>MKHDWRKERDKIIGLGEDSLKKSYYPKLQEKISELQAAYENLQTIYDSIADGIFIHDDFGKILSVNQRAREIFEIDEDNYELYNIYDLSSSTMNLNDLEPLWKNVLAGESATLQWTGKTVKTKMDIFVQVTLNKSIWYGRKVIVAVVRDFRERKKYEQALFDAKEKAEESDKLKSAFLANVSHEIRTPMNAILGFTALLKRPKLSGKNQEKYIDIIHNSGKRMLNTIDDIMEISKIDSGQVKVNYEEGDLNKLMQYYHDFFKPEADRKGLRLECKNTNLTESVPIKTDLHMFDSIMVNLLKNAIKYTDKGYVKFFCECCPPKNPKSFCFTISDSGIGIPEDRVDAIFHRFVQADIEDRKAYEGMGLGLSIAKHYVDTLGGKISVESVPEKGSTFKFVLPQRG</sequence>
<dbReference type="InterPro" id="IPR005467">
    <property type="entry name" value="His_kinase_dom"/>
</dbReference>
<dbReference type="Pfam" id="PF02518">
    <property type="entry name" value="HATPase_c"/>
    <property type="match status" value="1"/>
</dbReference>
<dbReference type="SUPFAM" id="SSF55874">
    <property type="entry name" value="ATPase domain of HSP90 chaperone/DNA topoisomerase II/histidine kinase"/>
    <property type="match status" value="1"/>
</dbReference>
<evidence type="ECO:0000256" key="2">
    <source>
        <dbReference type="ARBA" id="ARBA00012438"/>
    </source>
</evidence>
<dbReference type="RefSeq" id="WP_057953574.1">
    <property type="nucleotide sequence ID" value="NZ_CP013118.1"/>
</dbReference>
<accession>A0A0S2I1P1</accession>
<dbReference type="InterPro" id="IPR003594">
    <property type="entry name" value="HATPase_dom"/>
</dbReference>
<protein>
    <recommendedName>
        <fullName evidence="2">histidine kinase</fullName>
        <ecNumber evidence="2">2.7.13.3</ecNumber>
    </recommendedName>
</protein>
<dbReference type="NCBIfam" id="TIGR00229">
    <property type="entry name" value="sensory_box"/>
    <property type="match status" value="1"/>
</dbReference>
<keyword evidence="5 9" id="KW-0418">Kinase</keyword>
<dbReference type="InterPro" id="IPR000014">
    <property type="entry name" value="PAS"/>
</dbReference>
<dbReference type="PRINTS" id="PR00344">
    <property type="entry name" value="BCTRLSENSOR"/>
</dbReference>
<dbReference type="CDD" id="cd00082">
    <property type="entry name" value="HisKA"/>
    <property type="match status" value="1"/>
</dbReference>
<dbReference type="InterPro" id="IPR036890">
    <property type="entry name" value="HATPase_C_sf"/>
</dbReference>
<dbReference type="SUPFAM" id="SSF47384">
    <property type="entry name" value="Homodimeric domain of signal transducing histidine kinase"/>
    <property type="match status" value="1"/>
</dbReference>
<dbReference type="KEGG" id="blq:L21SP5_02557"/>
<dbReference type="Proteomes" id="UP000064893">
    <property type="component" value="Chromosome"/>
</dbReference>
<keyword evidence="6" id="KW-0902">Two-component regulatory system</keyword>
<dbReference type="CDD" id="cd00130">
    <property type="entry name" value="PAS"/>
    <property type="match status" value="1"/>
</dbReference>
<comment type="catalytic activity">
    <reaction evidence="1">
        <text>ATP + protein L-histidine = ADP + protein N-phospho-L-histidine.</text>
        <dbReference type="EC" id="2.7.13.3"/>
    </reaction>
</comment>
<gene>
    <name evidence="9" type="primary">luxQ_13</name>
    <name evidence="9" type="ORF">L21SP5_02557</name>
</gene>
<dbReference type="Gene3D" id="3.30.450.20">
    <property type="entry name" value="PAS domain"/>
    <property type="match status" value="1"/>
</dbReference>
<dbReference type="PANTHER" id="PTHR43047">
    <property type="entry name" value="TWO-COMPONENT HISTIDINE PROTEIN KINASE"/>
    <property type="match status" value="1"/>
</dbReference>
<dbReference type="Pfam" id="PF00989">
    <property type="entry name" value="PAS"/>
    <property type="match status" value="1"/>
</dbReference>
<dbReference type="InterPro" id="IPR003661">
    <property type="entry name" value="HisK_dim/P_dom"/>
</dbReference>
<dbReference type="InterPro" id="IPR004358">
    <property type="entry name" value="Sig_transdc_His_kin-like_C"/>
</dbReference>
<dbReference type="InterPro" id="IPR013767">
    <property type="entry name" value="PAS_fold"/>
</dbReference>
<organism evidence="9 10">
    <name type="scientific">Salinivirga cyanobacteriivorans</name>
    <dbReference type="NCBI Taxonomy" id="1307839"/>
    <lineage>
        <taxon>Bacteria</taxon>
        <taxon>Pseudomonadati</taxon>
        <taxon>Bacteroidota</taxon>
        <taxon>Bacteroidia</taxon>
        <taxon>Bacteroidales</taxon>
        <taxon>Salinivirgaceae</taxon>
        <taxon>Salinivirga</taxon>
    </lineage>
</organism>
<dbReference type="Gene3D" id="3.30.565.10">
    <property type="entry name" value="Histidine kinase-like ATPase, C-terminal domain"/>
    <property type="match status" value="1"/>
</dbReference>
<dbReference type="EC" id="2.7.13.3" evidence="2"/>
<reference evidence="9 10" key="1">
    <citation type="submission" date="2015-11" db="EMBL/GenBank/DDBJ databases">
        <title>Description and complete genome sequence of a novel strain predominating in hypersaline microbial mats and representing a new family of the Bacteriodetes phylum.</title>
        <authorList>
            <person name="Spring S."/>
            <person name="Bunk B."/>
            <person name="Sproer C."/>
            <person name="Klenk H.-P."/>
        </authorList>
    </citation>
    <scope>NUCLEOTIDE SEQUENCE [LARGE SCALE GENOMIC DNA]</scope>
    <source>
        <strain evidence="9 10">L21-Spi-D4</strain>
    </source>
</reference>
<name>A0A0S2I1P1_9BACT</name>
<dbReference type="Gene3D" id="1.10.287.130">
    <property type="match status" value="1"/>
</dbReference>
<dbReference type="OrthoDB" id="9796457at2"/>
<dbReference type="InterPro" id="IPR036097">
    <property type="entry name" value="HisK_dim/P_sf"/>
</dbReference>
<evidence type="ECO:0000256" key="1">
    <source>
        <dbReference type="ARBA" id="ARBA00000085"/>
    </source>
</evidence>
<evidence type="ECO:0000256" key="6">
    <source>
        <dbReference type="ARBA" id="ARBA00023012"/>
    </source>
</evidence>
<dbReference type="GO" id="GO:0000155">
    <property type="term" value="F:phosphorelay sensor kinase activity"/>
    <property type="evidence" value="ECO:0007669"/>
    <property type="project" value="InterPro"/>
</dbReference>
<dbReference type="SMART" id="SM00091">
    <property type="entry name" value="PAS"/>
    <property type="match status" value="1"/>
</dbReference>
<dbReference type="PROSITE" id="PS50109">
    <property type="entry name" value="HIS_KIN"/>
    <property type="match status" value="1"/>
</dbReference>
<evidence type="ECO:0000259" key="7">
    <source>
        <dbReference type="PROSITE" id="PS50109"/>
    </source>
</evidence>
<evidence type="ECO:0000313" key="9">
    <source>
        <dbReference type="EMBL" id="ALO16180.1"/>
    </source>
</evidence>
<dbReference type="SMART" id="SM00387">
    <property type="entry name" value="HATPase_c"/>
    <property type="match status" value="1"/>
</dbReference>
<evidence type="ECO:0000256" key="3">
    <source>
        <dbReference type="ARBA" id="ARBA00022553"/>
    </source>
</evidence>
<keyword evidence="3" id="KW-0597">Phosphoprotein</keyword>
<keyword evidence="10" id="KW-1185">Reference proteome</keyword>
<dbReference type="PROSITE" id="PS50112">
    <property type="entry name" value="PAS"/>
    <property type="match status" value="1"/>
</dbReference>
<dbReference type="SUPFAM" id="SSF55785">
    <property type="entry name" value="PYP-like sensor domain (PAS domain)"/>
    <property type="match status" value="1"/>
</dbReference>
<dbReference type="AlphaFoldDB" id="A0A0S2I1P1"/>
<dbReference type="Pfam" id="PF00512">
    <property type="entry name" value="HisKA"/>
    <property type="match status" value="1"/>
</dbReference>
<dbReference type="InterPro" id="IPR035965">
    <property type="entry name" value="PAS-like_dom_sf"/>
</dbReference>
<dbReference type="PATRIC" id="fig|1307839.3.peg.2686"/>
<dbReference type="STRING" id="1307839.L21SP5_02557"/>
<keyword evidence="4 9" id="KW-0808">Transferase</keyword>
<dbReference type="EMBL" id="CP013118">
    <property type="protein sequence ID" value="ALO16180.1"/>
    <property type="molecule type" value="Genomic_DNA"/>
</dbReference>
<evidence type="ECO:0000259" key="8">
    <source>
        <dbReference type="PROSITE" id="PS50112"/>
    </source>
</evidence>
<feature type="domain" description="PAS" evidence="8">
    <location>
        <begin position="38"/>
        <end position="79"/>
    </location>
</feature>
<dbReference type="GO" id="GO:0006355">
    <property type="term" value="P:regulation of DNA-templated transcription"/>
    <property type="evidence" value="ECO:0007669"/>
    <property type="project" value="InterPro"/>
</dbReference>
<dbReference type="SMART" id="SM00388">
    <property type="entry name" value="HisKA"/>
    <property type="match status" value="1"/>
</dbReference>
<proteinExistence type="predicted"/>
<evidence type="ECO:0000313" key="10">
    <source>
        <dbReference type="Proteomes" id="UP000064893"/>
    </source>
</evidence>
<evidence type="ECO:0000256" key="4">
    <source>
        <dbReference type="ARBA" id="ARBA00022679"/>
    </source>
</evidence>
<feature type="domain" description="Histidine kinase" evidence="7">
    <location>
        <begin position="180"/>
        <end position="402"/>
    </location>
</feature>